<dbReference type="AlphaFoldDB" id="A0A176VFZ9"/>
<accession>A0A176VFZ9</accession>
<dbReference type="EMBL" id="LVLJ01003745">
    <property type="protein sequence ID" value="OAE19824.1"/>
    <property type="molecule type" value="Genomic_DNA"/>
</dbReference>
<protein>
    <submittedName>
        <fullName evidence="1">Uncharacterized protein</fullName>
    </submittedName>
</protein>
<dbReference type="Proteomes" id="UP000077202">
    <property type="component" value="Unassembled WGS sequence"/>
</dbReference>
<proteinExistence type="predicted"/>
<sequence length="305" mass="33682">MAREVAESCIDSVNLELVHTYCMRLHPTKPELAARRIEAIGFQVGLQLAESSSSEAITEPFVGLEMFLRPTALRALHARFIYCRHFAPEGKRFAVWDTVSRVVAMHGDFAQPIYTKGSIVVLVSAQFVVKIIALDGLLEFPSMPPQPAMDLLPASPLKQPRQELLRLPRALPVSFLDRDTERNRPPQFPAAAAALQAARRGRPPRHPQCLTVPLRRRPRNGNISAFAADTDLSVPCSAEGVWYYRQHPVTGHRSPSALAVAVALGAERWNTTEAEGLCLTVVMGTMVSKPQVLTGGKAVRRERKL</sequence>
<reference evidence="1" key="1">
    <citation type="submission" date="2016-03" db="EMBL/GenBank/DDBJ databases">
        <title>Mechanisms controlling the formation of the plant cell surface in tip-growing cells are functionally conserved among land plants.</title>
        <authorList>
            <person name="Honkanen S."/>
            <person name="Jones V.A."/>
            <person name="Morieri G."/>
            <person name="Champion C."/>
            <person name="Hetherington A.J."/>
            <person name="Kelly S."/>
            <person name="Saint-Marcoux D."/>
            <person name="Proust H."/>
            <person name="Prescott H."/>
            <person name="Dolan L."/>
        </authorList>
    </citation>
    <scope>NUCLEOTIDE SEQUENCE [LARGE SCALE GENOMIC DNA]</scope>
    <source>
        <tissue evidence="1">Whole gametophyte</tissue>
    </source>
</reference>
<keyword evidence="2" id="KW-1185">Reference proteome</keyword>
<gene>
    <name evidence="1" type="ORF">AXG93_291s1050</name>
</gene>
<comment type="caution">
    <text evidence="1">The sequence shown here is derived from an EMBL/GenBank/DDBJ whole genome shotgun (WGS) entry which is preliminary data.</text>
</comment>
<evidence type="ECO:0000313" key="2">
    <source>
        <dbReference type="Proteomes" id="UP000077202"/>
    </source>
</evidence>
<evidence type="ECO:0000313" key="1">
    <source>
        <dbReference type="EMBL" id="OAE19824.1"/>
    </source>
</evidence>
<name>A0A176VFZ9_MARPO</name>
<organism evidence="1 2">
    <name type="scientific">Marchantia polymorpha subsp. ruderalis</name>
    <dbReference type="NCBI Taxonomy" id="1480154"/>
    <lineage>
        <taxon>Eukaryota</taxon>
        <taxon>Viridiplantae</taxon>
        <taxon>Streptophyta</taxon>
        <taxon>Embryophyta</taxon>
        <taxon>Marchantiophyta</taxon>
        <taxon>Marchantiopsida</taxon>
        <taxon>Marchantiidae</taxon>
        <taxon>Marchantiales</taxon>
        <taxon>Marchantiaceae</taxon>
        <taxon>Marchantia</taxon>
    </lineage>
</organism>